<name>A0A914XJQ0_9BILA</name>
<dbReference type="WBParaSite" id="PSAMB.scaffold14893size1747.g36273.t1">
    <property type="protein sequence ID" value="PSAMB.scaffold14893size1747.g36273.t1"/>
    <property type="gene ID" value="PSAMB.scaffold14893size1747.g36273"/>
</dbReference>
<feature type="signal peptide" evidence="1">
    <location>
        <begin position="1"/>
        <end position="22"/>
    </location>
</feature>
<reference evidence="3 4" key="1">
    <citation type="submission" date="2022-11" db="UniProtKB">
        <authorList>
            <consortium name="WormBaseParasite"/>
        </authorList>
    </citation>
    <scope>IDENTIFICATION</scope>
</reference>
<dbReference type="Proteomes" id="UP000887566">
    <property type="component" value="Unplaced"/>
</dbReference>
<organism evidence="2 4">
    <name type="scientific">Plectus sambesii</name>
    <dbReference type="NCBI Taxonomy" id="2011161"/>
    <lineage>
        <taxon>Eukaryota</taxon>
        <taxon>Metazoa</taxon>
        <taxon>Ecdysozoa</taxon>
        <taxon>Nematoda</taxon>
        <taxon>Chromadorea</taxon>
        <taxon>Plectida</taxon>
        <taxon>Plectina</taxon>
        <taxon>Plectoidea</taxon>
        <taxon>Plectidae</taxon>
        <taxon>Plectus</taxon>
    </lineage>
</organism>
<evidence type="ECO:0000313" key="2">
    <source>
        <dbReference type="Proteomes" id="UP000887566"/>
    </source>
</evidence>
<feature type="chain" id="PRO_5041189859" evidence="1">
    <location>
        <begin position="23"/>
        <end position="89"/>
    </location>
</feature>
<protein>
    <submittedName>
        <fullName evidence="3 4">Glycine-rich protein</fullName>
    </submittedName>
</protein>
<dbReference type="AlphaFoldDB" id="A0A914XJQ0"/>
<keyword evidence="2" id="KW-1185">Reference proteome</keyword>
<evidence type="ECO:0000313" key="4">
    <source>
        <dbReference type="WBParaSite" id="PSAMB.scaffold8408size6261.g31352.t1"/>
    </source>
</evidence>
<accession>A0A914XJQ0</accession>
<evidence type="ECO:0000313" key="3">
    <source>
        <dbReference type="WBParaSite" id="PSAMB.scaffold14893size1747.g36273.t1"/>
    </source>
</evidence>
<evidence type="ECO:0000256" key="1">
    <source>
        <dbReference type="SAM" id="SignalP"/>
    </source>
</evidence>
<proteinExistence type="predicted"/>
<dbReference type="WBParaSite" id="PSAMB.scaffold8408size6261.g31352.t1">
    <property type="protein sequence ID" value="PSAMB.scaffold8408size6261.g31352.t1"/>
    <property type="gene ID" value="PSAMB.scaffold8408size6261.g31352"/>
</dbReference>
<keyword evidence="1" id="KW-0732">Signal</keyword>
<sequence>MRCHFFAAFFLALSILASFVNSQPAVDVNPLMINVGPEGVGLGTKWNFFGQGFSSGSGFGPGGYSNKNLINGGPFNLGSFWSIGRRRRR</sequence>